<dbReference type="RefSeq" id="WP_054520110.1">
    <property type="nucleotide sequence ID" value="NZ_LGKO01000002.1"/>
</dbReference>
<name>A0A0N8GQH8_9CHLR</name>
<dbReference type="AlphaFoldDB" id="A0A0N8GQH8"/>
<dbReference type="InterPro" id="IPR051611">
    <property type="entry name" value="ECF_transporter_component"/>
</dbReference>
<comment type="subcellular location">
    <subcellularLocation>
        <location evidence="1">Membrane</location>
        <topology evidence="1">Multi-pass membrane protein</topology>
    </subcellularLocation>
</comment>
<evidence type="ECO:0000256" key="4">
    <source>
        <dbReference type="ARBA" id="ARBA00022989"/>
    </source>
</evidence>
<evidence type="ECO:0000256" key="1">
    <source>
        <dbReference type="ARBA" id="ARBA00004141"/>
    </source>
</evidence>
<organism evidence="7 8">
    <name type="scientific">Thermanaerothrix daxensis</name>
    <dbReference type="NCBI Taxonomy" id="869279"/>
    <lineage>
        <taxon>Bacteria</taxon>
        <taxon>Bacillati</taxon>
        <taxon>Chloroflexota</taxon>
        <taxon>Anaerolineae</taxon>
        <taxon>Anaerolineales</taxon>
        <taxon>Anaerolineaceae</taxon>
        <taxon>Thermanaerothrix</taxon>
    </lineage>
</organism>
<feature type="transmembrane region" description="Helical" evidence="6">
    <location>
        <begin position="15"/>
        <end position="36"/>
    </location>
</feature>
<feature type="transmembrane region" description="Helical" evidence="6">
    <location>
        <begin position="42"/>
        <end position="59"/>
    </location>
</feature>
<evidence type="ECO:0000256" key="2">
    <source>
        <dbReference type="ARBA" id="ARBA00022475"/>
    </source>
</evidence>
<comment type="caution">
    <text evidence="7">The sequence shown here is derived from an EMBL/GenBank/DDBJ whole genome shotgun (WGS) entry which is preliminary data.</text>
</comment>
<evidence type="ECO:0000313" key="7">
    <source>
        <dbReference type="EMBL" id="KPL83738.1"/>
    </source>
</evidence>
<keyword evidence="2" id="KW-1003">Cell membrane</keyword>
<sequence>MNKTMLGYVPKESPIYAVHPFVKLYFLLIVSLFPMFVAAPEWNFLLLVIILGLMVISRVDIRIVRIYIPVAISMGSIILISYTILGGRHPEFQVVFNLFGLPIYWERIRDALVVYFRILPMIATMVFFLSTSRERDIIVAMRTIRLPFVVTYVFAMALRAAGMVLEDFQIVRQAEQARGFDTTGKPLTYKIRKYIMYMIPLFALSLRRSEEFTNALVARGYAFTGEASRVKRADYILTHYTFKPHDFVFTAIITLAFIALLVARYGFNYFGLDDSWFIRWLYSVLV</sequence>
<dbReference type="EMBL" id="LGKO01000002">
    <property type="protein sequence ID" value="KPL83738.1"/>
    <property type="molecule type" value="Genomic_DNA"/>
</dbReference>
<dbReference type="PANTHER" id="PTHR34857">
    <property type="entry name" value="SLL0384 PROTEIN"/>
    <property type="match status" value="1"/>
</dbReference>
<dbReference type="GO" id="GO:0005886">
    <property type="term" value="C:plasma membrane"/>
    <property type="evidence" value="ECO:0007669"/>
    <property type="project" value="UniProtKB-ARBA"/>
</dbReference>
<feature type="transmembrane region" description="Helical" evidence="6">
    <location>
        <begin position="112"/>
        <end position="132"/>
    </location>
</feature>
<protein>
    <recommendedName>
        <fullName evidence="9">Cobalt ABC transporter permease</fullName>
    </recommendedName>
</protein>
<feature type="transmembrane region" description="Helical" evidence="6">
    <location>
        <begin position="144"/>
        <end position="165"/>
    </location>
</feature>
<keyword evidence="5 6" id="KW-0472">Membrane</keyword>
<evidence type="ECO:0000256" key="3">
    <source>
        <dbReference type="ARBA" id="ARBA00022692"/>
    </source>
</evidence>
<dbReference type="CDD" id="cd16914">
    <property type="entry name" value="EcfT"/>
    <property type="match status" value="1"/>
</dbReference>
<evidence type="ECO:0008006" key="9">
    <source>
        <dbReference type="Google" id="ProtNLM"/>
    </source>
</evidence>
<dbReference type="STRING" id="869279.SE15_00220"/>
<feature type="transmembrane region" description="Helical" evidence="6">
    <location>
        <begin position="66"/>
        <end position="85"/>
    </location>
</feature>
<dbReference type="InterPro" id="IPR003339">
    <property type="entry name" value="ABC/ECF_trnsptr_transmembrane"/>
</dbReference>
<dbReference type="PANTHER" id="PTHR34857:SF2">
    <property type="entry name" value="SLL0384 PROTEIN"/>
    <property type="match status" value="1"/>
</dbReference>
<keyword evidence="4 6" id="KW-1133">Transmembrane helix</keyword>
<feature type="transmembrane region" description="Helical" evidence="6">
    <location>
        <begin position="247"/>
        <end position="267"/>
    </location>
</feature>
<accession>A0A0N8GQH8</accession>
<evidence type="ECO:0000313" key="8">
    <source>
        <dbReference type="Proteomes" id="UP000050544"/>
    </source>
</evidence>
<keyword evidence="3 6" id="KW-0812">Transmembrane</keyword>
<reference evidence="7 8" key="1">
    <citation type="submission" date="2015-07" db="EMBL/GenBank/DDBJ databases">
        <title>Whole genome sequence of Thermanaerothrix daxensis DSM 23592.</title>
        <authorList>
            <person name="Hemp J."/>
            <person name="Ward L.M."/>
            <person name="Pace L.A."/>
            <person name="Fischer W.W."/>
        </authorList>
    </citation>
    <scope>NUCLEOTIDE SEQUENCE [LARGE SCALE GENOMIC DNA]</scope>
    <source>
        <strain evidence="7 8">GNS-1</strain>
    </source>
</reference>
<keyword evidence="8" id="KW-1185">Reference proteome</keyword>
<evidence type="ECO:0000256" key="5">
    <source>
        <dbReference type="ARBA" id="ARBA00023136"/>
    </source>
</evidence>
<dbReference type="Proteomes" id="UP000050544">
    <property type="component" value="Unassembled WGS sequence"/>
</dbReference>
<dbReference type="Pfam" id="PF02361">
    <property type="entry name" value="CbiQ"/>
    <property type="match status" value="1"/>
</dbReference>
<evidence type="ECO:0000256" key="6">
    <source>
        <dbReference type="SAM" id="Phobius"/>
    </source>
</evidence>
<dbReference type="OrthoDB" id="368156at2"/>
<gene>
    <name evidence="7" type="ORF">SE15_00220</name>
</gene>
<proteinExistence type="predicted"/>